<organism evidence="5 6">
    <name type="scientific">Paraglomus brasilianum</name>
    <dbReference type="NCBI Taxonomy" id="144538"/>
    <lineage>
        <taxon>Eukaryota</taxon>
        <taxon>Fungi</taxon>
        <taxon>Fungi incertae sedis</taxon>
        <taxon>Mucoromycota</taxon>
        <taxon>Glomeromycotina</taxon>
        <taxon>Glomeromycetes</taxon>
        <taxon>Paraglomerales</taxon>
        <taxon>Paraglomeraceae</taxon>
        <taxon>Paraglomus</taxon>
    </lineage>
</organism>
<accession>A0A9N8ZCF6</accession>
<keyword evidence="2" id="KW-0804">Transcription</keyword>
<dbReference type="GO" id="GO:0000978">
    <property type="term" value="F:RNA polymerase II cis-regulatory region sequence-specific DNA binding"/>
    <property type="evidence" value="ECO:0007669"/>
    <property type="project" value="TreeGrafter"/>
</dbReference>
<dbReference type="InterPro" id="IPR050140">
    <property type="entry name" value="SRY-related_HMG-box_TF-like"/>
</dbReference>
<feature type="domain" description="HMG box" evidence="4">
    <location>
        <begin position="74"/>
        <end position="144"/>
    </location>
</feature>
<dbReference type="PANTHER" id="PTHR10270">
    <property type="entry name" value="SOX TRANSCRIPTION FACTOR"/>
    <property type="match status" value="1"/>
</dbReference>
<feature type="DNA-binding region" description="HMG box" evidence="3">
    <location>
        <begin position="74"/>
        <end position="144"/>
    </location>
</feature>
<dbReference type="SUPFAM" id="SSF47095">
    <property type="entry name" value="HMG-box"/>
    <property type="match status" value="1"/>
</dbReference>
<evidence type="ECO:0000259" key="4">
    <source>
        <dbReference type="PROSITE" id="PS50118"/>
    </source>
</evidence>
<keyword evidence="1 3" id="KW-0238">DNA-binding</keyword>
<evidence type="ECO:0000256" key="3">
    <source>
        <dbReference type="PROSITE-ProRule" id="PRU00267"/>
    </source>
</evidence>
<evidence type="ECO:0000313" key="6">
    <source>
        <dbReference type="Proteomes" id="UP000789739"/>
    </source>
</evidence>
<dbReference type="Gene3D" id="1.10.30.10">
    <property type="entry name" value="High mobility group box domain"/>
    <property type="match status" value="1"/>
</dbReference>
<name>A0A9N8ZCF6_9GLOM</name>
<keyword evidence="3" id="KW-0539">Nucleus</keyword>
<dbReference type="GO" id="GO:0005634">
    <property type="term" value="C:nucleus"/>
    <property type="evidence" value="ECO:0007669"/>
    <property type="project" value="UniProtKB-UniRule"/>
</dbReference>
<dbReference type="SMART" id="SM00398">
    <property type="entry name" value="HMG"/>
    <property type="match status" value="1"/>
</dbReference>
<dbReference type="InterPro" id="IPR009071">
    <property type="entry name" value="HMG_box_dom"/>
</dbReference>
<keyword evidence="6" id="KW-1185">Reference proteome</keyword>
<dbReference type="CDD" id="cd01389">
    <property type="entry name" value="HMG-box_ROX1-like"/>
    <property type="match status" value="1"/>
</dbReference>
<dbReference type="GO" id="GO:0030154">
    <property type="term" value="P:cell differentiation"/>
    <property type="evidence" value="ECO:0007669"/>
    <property type="project" value="TreeGrafter"/>
</dbReference>
<dbReference type="EMBL" id="CAJVPI010000146">
    <property type="protein sequence ID" value="CAG8489433.1"/>
    <property type="molecule type" value="Genomic_DNA"/>
</dbReference>
<evidence type="ECO:0000256" key="1">
    <source>
        <dbReference type="ARBA" id="ARBA00023125"/>
    </source>
</evidence>
<proteinExistence type="predicted"/>
<gene>
    <name evidence="5" type="ORF">PBRASI_LOCUS2020</name>
</gene>
<reference evidence="5" key="1">
    <citation type="submission" date="2021-06" db="EMBL/GenBank/DDBJ databases">
        <authorList>
            <person name="Kallberg Y."/>
            <person name="Tangrot J."/>
            <person name="Rosling A."/>
        </authorList>
    </citation>
    <scope>NUCLEOTIDE SEQUENCE</scope>
    <source>
        <strain evidence="5">BR232B</strain>
    </source>
</reference>
<dbReference type="OrthoDB" id="6247875at2759"/>
<dbReference type="PANTHER" id="PTHR10270:SF161">
    <property type="entry name" value="SEX-DETERMINING REGION Y PROTEIN"/>
    <property type="match status" value="1"/>
</dbReference>
<dbReference type="PROSITE" id="PS50118">
    <property type="entry name" value="HMG_BOX_2"/>
    <property type="match status" value="1"/>
</dbReference>
<dbReference type="GO" id="GO:0001228">
    <property type="term" value="F:DNA-binding transcription activator activity, RNA polymerase II-specific"/>
    <property type="evidence" value="ECO:0007669"/>
    <property type="project" value="TreeGrafter"/>
</dbReference>
<dbReference type="Pfam" id="PF00505">
    <property type="entry name" value="HMG_box"/>
    <property type="match status" value="1"/>
</dbReference>
<dbReference type="InterPro" id="IPR036910">
    <property type="entry name" value="HMG_box_dom_sf"/>
</dbReference>
<sequence length="290" mass="33850">MSTYNAVTTTFSNVGSFNDQSNDSIFQSACYTSCLTHSELSLLTAPPYILTLPIDTLLNPIPKHRRTRFKKDLPPRPQNSWVIFRKDFESQLRAQHPNAMYTLHEISAIAGVHWKNQPSNVKQYFRVLAKLALYQHNIMYPDYTYQPRKSRHARRPRRSKALFKNLNKDAFMDHSSSSSENVCEESRRSIDQYNPDYESECVYQANELDVEQYPDLLLETDDGRLYTRDTDGDFIISDDKPTHTWFESDSGATGLYCTYFIQQNIQNIQTIQNIQNIQQNISIDLFHPYY</sequence>
<evidence type="ECO:0000313" key="5">
    <source>
        <dbReference type="EMBL" id="CAG8489433.1"/>
    </source>
</evidence>
<dbReference type="Proteomes" id="UP000789739">
    <property type="component" value="Unassembled WGS sequence"/>
</dbReference>
<comment type="caution">
    <text evidence="5">The sequence shown here is derived from an EMBL/GenBank/DDBJ whole genome shotgun (WGS) entry which is preliminary data.</text>
</comment>
<protein>
    <submittedName>
        <fullName evidence="5">718_t:CDS:1</fullName>
    </submittedName>
</protein>
<dbReference type="AlphaFoldDB" id="A0A9N8ZCF6"/>
<evidence type="ECO:0000256" key="2">
    <source>
        <dbReference type="ARBA" id="ARBA00023163"/>
    </source>
</evidence>